<dbReference type="GO" id="GO:0050393">
    <property type="term" value="F:vinylacetyl-CoA delta-isomerase activity"/>
    <property type="evidence" value="ECO:0007669"/>
    <property type="project" value="UniProtKB-EC"/>
</dbReference>
<dbReference type="GO" id="GO:0010124">
    <property type="term" value="P:phenylacetate catabolic process"/>
    <property type="evidence" value="ECO:0007669"/>
    <property type="project" value="InterPro"/>
</dbReference>
<dbReference type="eggNOG" id="COG2368">
    <property type="taxonomic scope" value="Bacteria"/>
</dbReference>
<feature type="binding site" evidence="5">
    <location>
        <begin position="149"/>
        <end position="151"/>
    </location>
    <ligand>
        <name>FAD</name>
        <dbReference type="ChEBI" id="CHEBI:57692"/>
    </ligand>
</feature>
<evidence type="ECO:0000256" key="1">
    <source>
        <dbReference type="ARBA" id="ARBA00022630"/>
    </source>
</evidence>
<proteinExistence type="predicted"/>
<dbReference type="InterPro" id="IPR036250">
    <property type="entry name" value="AcylCo_DH-like_C"/>
</dbReference>
<dbReference type="EMBL" id="CP002049">
    <property type="protein sequence ID" value="ADI15004.1"/>
    <property type="molecule type" value="Genomic_DNA"/>
</dbReference>
<evidence type="ECO:0000256" key="3">
    <source>
        <dbReference type="ARBA" id="ARBA00023002"/>
    </source>
</evidence>
<reference evidence="9" key="1">
    <citation type="submission" date="2010-05" db="EMBL/GenBank/DDBJ databases">
        <title>The complete genome of Truepera radiovictris DSM 17093.</title>
        <authorList>
            <consortium name="US DOE Joint Genome Institute (JGI-PGF)"/>
            <person name="Lucas S."/>
            <person name="Copeland A."/>
            <person name="Lapidus A."/>
            <person name="Glavina del Rio T."/>
            <person name="Dalin E."/>
            <person name="Tice H."/>
            <person name="Bruce D."/>
            <person name="Goodwin L."/>
            <person name="Pitluck S."/>
            <person name="Kyrpides N."/>
            <person name="Mavromatis K."/>
            <person name="Ovchinnikova G."/>
            <person name="Munk A.C."/>
            <person name="Detter J.C."/>
            <person name="Han C."/>
            <person name="Tapia R."/>
            <person name="Land M."/>
            <person name="Hauser L."/>
            <person name="Markowitz V."/>
            <person name="Cheng J.-F."/>
            <person name="Hugenholtz P."/>
            <person name="Woyke T."/>
            <person name="Wu D."/>
            <person name="Tindall B."/>
            <person name="Pomrenke H.G."/>
            <person name="Brambilla E."/>
            <person name="Klenk H.-P."/>
            <person name="Eisen J.A."/>
        </authorList>
    </citation>
    <scope>NUCLEOTIDE SEQUENCE [LARGE SCALE GENOMIC DNA]</scope>
    <source>
        <strain evidence="9">DSM 17093 / CIP 108686 / LMG 22925 / RQ-24</strain>
    </source>
</reference>
<dbReference type="InterPro" id="IPR009100">
    <property type="entry name" value="AcylCoA_DH/oxidase_NM_dom_sf"/>
</dbReference>
<feature type="binding site" evidence="4">
    <location>
        <begin position="204"/>
        <end position="205"/>
    </location>
    <ligand>
        <name>substrate</name>
    </ligand>
</feature>
<dbReference type="NCBIfam" id="TIGR02309">
    <property type="entry name" value="HpaB-1"/>
    <property type="match status" value="1"/>
</dbReference>
<accession>D7CQM0</accession>
<dbReference type="PANTHER" id="PTHR36117">
    <property type="entry name" value="4-HYDROXYPHENYLACETATE 3-MONOOXYGENASE-RELATED"/>
    <property type="match status" value="1"/>
</dbReference>
<dbReference type="Pfam" id="PF11794">
    <property type="entry name" value="HpaB_N"/>
    <property type="match status" value="1"/>
</dbReference>
<keyword evidence="3" id="KW-0560">Oxidoreductase</keyword>
<dbReference type="InterPro" id="IPR024674">
    <property type="entry name" value="HpaB/PvcC/4-BUDH_N"/>
</dbReference>
<dbReference type="SUPFAM" id="SSF47203">
    <property type="entry name" value="Acyl-CoA dehydrogenase C-terminal domain-like"/>
    <property type="match status" value="1"/>
</dbReference>
<evidence type="ECO:0000256" key="4">
    <source>
        <dbReference type="PIRSR" id="PIRSR000331-1"/>
    </source>
</evidence>
<dbReference type="GO" id="GO:0050660">
    <property type="term" value="F:flavin adenine dinucleotide binding"/>
    <property type="evidence" value="ECO:0007669"/>
    <property type="project" value="InterPro"/>
</dbReference>
<keyword evidence="2 5" id="KW-0274">FAD</keyword>
<feature type="binding site" evidence="5">
    <location>
        <begin position="452"/>
        <end position="455"/>
    </location>
    <ligand>
        <name>FAD</name>
        <dbReference type="ChEBI" id="CHEBI:57692"/>
    </ligand>
</feature>
<dbReference type="Gene3D" id="2.40.110.10">
    <property type="entry name" value="Butyryl-CoA Dehydrogenase, subunit A, domain 2"/>
    <property type="match status" value="1"/>
</dbReference>
<evidence type="ECO:0000313" key="8">
    <source>
        <dbReference type="EMBL" id="ADI15004.1"/>
    </source>
</evidence>
<dbReference type="SUPFAM" id="SSF56645">
    <property type="entry name" value="Acyl-CoA dehydrogenase NM domain-like"/>
    <property type="match status" value="1"/>
</dbReference>
<evidence type="ECO:0000256" key="2">
    <source>
        <dbReference type="ARBA" id="ARBA00022827"/>
    </source>
</evidence>
<dbReference type="HOGENOM" id="CLU_023920_2_1_0"/>
<dbReference type="EC" id="5.3.3.3" evidence="8"/>
<reference evidence="8 9" key="2">
    <citation type="journal article" date="2011" name="Stand. Genomic Sci.">
        <title>Complete genome sequence of Truepera radiovictrix type strain (RQ-24).</title>
        <authorList>
            <person name="Ivanova N."/>
            <person name="Rohde C."/>
            <person name="Munk C."/>
            <person name="Nolan M."/>
            <person name="Lucas S."/>
            <person name="Del Rio T.G."/>
            <person name="Tice H."/>
            <person name="Deshpande S."/>
            <person name="Cheng J.F."/>
            <person name="Tapia R."/>
            <person name="Han C."/>
            <person name="Goodwin L."/>
            <person name="Pitluck S."/>
            <person name="Liolios K."/>
            <person name="Mavromatis K."/>
            <person name="Mikhailova N."/>
            <person name="Pati A."/>
            <person name="Chen A."/>
            <person name="Palaniappan K."/>
            <person name="Land M."/>
            <person name="Hauser L."/>
            <person name="Chang Y.J."/>
            <person name="Jeffries C.D."/>
            <person name="Brambilla E."/>
            <person name="Rohde M."/>
            <person name="Goker M."/>
            <person name="Tindall B.J."/>
            <person name="Woyke T."/>
            <person name="Bristow J."/>
            <person name="Eisen J.A."/>
            <person name="Markowitz V."/>
            <person name="Hugenholtz P."/>
            <person name="Kyrpides N.C."/>
            <person name="Klenk H.P."/>
            <person name="Lapidus A."/>
        </authorList>
    </citation>
    <scope>NUCLEOTIDE SEQUENCE [LARGE SCALE GENOMIC DNA]</scope>
    <source>
        <strain evidence="9">DSM 17093 / CIP 108686 / LMG 22925 / RQ-24</strain>
    </source>
</reference>
<dbReference type="Proteomes" id="UP000000379">
    <property type="component" value="Chromosome"/>
</dbReference>
<evidence type="ECO:0000313" key="9">
    <source>
        <dbReference type="Proteomes" id="UP000000379"/>
    </source>
</evidence>
<dbReference type="InterPro" id="IPR004925">
    <property type="entry name" value="HpaB/PvcC/4-BUDH"/>
</dbReference>
<dbReference type="Pfam" id="PF03241">
    <property type="entry name" value="HpaB"/>
    <property type="match status" value="1"/>
</dbReference>
<dbReference type="RefSeq" id="WP_013178369.1">
    <property type="nucleotide sequence ID" value="NC_014221.1"/>
</dbReference>
<dbReference type="InterPro" id="IPR012687">
    <property type="entry name" value="HpaB_Deino-type"/>
</dbReference>
<keyword evidence="8" id="KW-0413">Isomerase</keyword>
<dbReference type="GO" id="GO:0016712">
    <property type="term" value="F:oxidoreductase activity, acting on paired donors, with incorporation or reduction of molecular oxygen, reduced flavin or flavoprotein as one donor, and incorporation of one atom of oxygen"/>
    <property type="evidence" value="ECO:0007669"/>
    <property type="project" value="InterPro"/>
</dbReference>
<feature type="binding site" evidence="4">
    <location>
        <position position="149"/>
    </location>
    <ligand>
        <name>substrate</name>
    </ligand>
</feature>
<dbReference type="InterPro" id="IPR024719">
    <property type="entry name" value="HpaB/PvcC/4-BUDH_C"/>
</dbReference>
<organism evidence="8 9">
    <name type="scientific">Truepera radiovictrix (strain DSM 17093 / CIP 108686 / LMG 22925 / RQ-24)</name>
    <dbReference type="NCBI Taxonomy" id="649638"/>
    <lineage>
        <taxon>Bacteria</taxon>
        <taxon>Thermotogati</taxon>
        <taxon>Deinococcota</taxon>
        <taxon>Deinococci</taxon>
        <taxon>Trueperales</taxon>
        <taxon>Trueperaceae</taxon>
        <taxon>Truepera</taxon>
    </lineage>
</organism>
<protein>
    <submittedName>
        <fullName evidence="8">4-hydroxyphenylacetate 3-monooxygenase, oxygenase subunit</fullName>
        <ecNumber evidence="8">5.3.3.3</ecNumber>
    </submittedName>
</protein>
<evidence type="ECO:0000259" key="6">
    <source>
        <dbReference type="Pfam" id="PF03241"/>
    </source>
</evidence>
<evidence type="ECO:0000256" key="5">
    <source>
        <dbReference type="PIRSR" id="PIRSR000331-2"/>
    </source>
</evidence>
<dbReference type="InterPro" id="IPR046373">
    <property type="entry name" value="Acyl-CoA_Oxase/DH_mid-dom_sf"/>
</dbReference>
<feature type="domain" description="HpaB/PvcC/4-BUDH N-terminal" evidence="7">
    <location>
        <begin position="5"/>
        <end position="272"/>
    </location>
</feature>
<keyword evidence="9" id="KW-1185">Reference proteome</keyword>
<gene>
    <name evidence="8" type="ordered locus">Trad_1888</name>
</gene>
<dbReference type="PANTHER" id="PTHR36117:SF3">
    <property type="entry name" value="4-HYDROXYPHENYLACETATE 3-MONOOXYGENASE-RELATED"/>
    <property type="match status" value="1"/>
</dbReference>
<dbReference type="AlphaFoldDB" id="D7CQM0"/>
<dbReference type="Gene3D" id="1.10.3140.10">
    <property type="entry name" value="4-hydroxybutyryl-coa dehydratase, domain 1"/>
    <property type="match status" value="1"/>
</dbReference>
<dbReference type="OrthoDB" id="9785230at2"/>
<dbReference type="Gene3D" id="1.20.140.10">
    <property type="entry name" value="Butyryl-CoA Dehydrogenase, subunit A, domain 3"/>
    <property type="match status" value="1"/>
</dbReference>
<dbReference type="PIRSF" id="PIRSF000331">
    <property type="entry name" value="HpaA_HpaB"/>
    <property type="match status" value="1"/>
</dbReference>
<feature type="binding site" evidence="4">
    <location>
        <begin position="103"/>
        <end position="107"/>
    </location>
    <ligand>
        <name>substrate</name>
    </ligand>
</feature>
<sequence length="491" mass="54857">MPARTGEQYLEGLRRNPPNLYIDGERVADPTTHPYTKNAVRSVARLYDLQHEPELRDVMTFPSPTTGERVGMSFLEPKTKEDLRRRAAMHKVWADASLGFMGRAPDYMNVNLMAAAKASAYFDACDPRFGANMRRYFEYVREHDLCLTHALTNPQVNRSARADQLDDPYIALGLVKETREGIVVRGARMMATLPIADEILIFPSTVLKEQEELRRYALAFALPTNTPGMSFQTREPLDIGRGDDHPLGSRFDELDAMVFFDDVLVPWDRVFLINDVKLANRAYADTGAVLHMAHQVVNVKIAKTEAFLGVAQAIVDTIGSEGFQHVQQKVAEIIINLEVMKALKVAAEEGASVDRYGTMTPARGPLDAARNLYPQLYPRMVELLQLLGASGMIMIPTQADRTGPMGENIAKFLVAANATAEERIRLFRLAWDMTLSSFGARQNLYEKFFFGDPVRTQCALYGVYDKAPYVARVKAFLAQSRAQVPDAVAAD</sequence>
<dbReference type="GO" id="GO:0016627">
    <property type="term" value="F:oxidoreductase activity, acting on the CH-CH group of donors"/>
    <property type="evidence" value="ECO:0007669"/>
    <property type="project" value="InterPro"/>
</dbReference>
<feature type="binding site" evidence="5">
    <location>
        <position position="192"/>
    </location>
    <ligand>
        <name>FAD</name>
        <dbReference type="ChEBI" id="CHEBI:57692"/>
    </ligand>
</feature>
<feature type="binding site" evidence="5">
    <location>
        <begin position="155"/>
        <end position="158"/>
    </location>
    <ligand>
        <name>FAD</name>
        <dbReference type="ChEBI" id="CHEBI:57692"/>
    </ligand>
</feature>
<keyword evidence="1" id="KW-0285">Flavoprotein</keyword>
<dbReference type="STRING" id="649638.Trad_1888"/>
<feature type="domain" description="HpaB/PvcC/4-BUDH C-terminal" evidence="6">
    <location>
        <begin position="279"/>
        <end position="477"/>
    </location>
</feature>
<name>D7CQM0_TRURR</name>
<dbReference type="KEGG" id="tra:Trad_1888"/>
<evidence type="ECO:0000259" key="7">
    <source>
        <dbReference type="Pfam" id="PF11794"/>
    </source>
</evidence>